<evidence type="ECO:0000313" key="2">
    <source>
        <dbReference type="EnsemblMetazoa" id="ACUA013123-PA"/>
    </source>
</evidence>
<feature type="transmembrane region" description="Helical" evidence="1">
    <location>
        <begin position="29"/>
        <end position="47"/>
    </location>
</feature>
<organism evidence="2 3">
    <name type="scientific">Anopheles culicifacies</name>
    <dbReference type="NCBI Taxonomy" id="139723"/>
    <lineage>
        <taxon>Eukaryota</taxon>
        <taxon>Metazoa</taxon>
        <taxon>Ecdysozoa</taxon>
        <taxon>Arthropoda</taxon>
        <taxon>Hexapoda</taxon>
        <taxon>Insecta</taxon>
        <taxon>Pterygota</taxon>
        <taxon>Neoptera</taxon>
        <taxon>Endopterygota</taxon>
        <taxon>Diptera</taxon>
        <taxon>Nematocera</taxon>
        <taxon>Culicoidea</taxon>
        <taxon>Culicidae</taxon>
        <taxon>Anophelinae</taxon>
        <taxon>Anopheles</taxon>
        <taxon>culicifacies species complex</taxon>
    </lineage>
</organism>
<keyword evidence="1" id="KW-1133">Transmembrane helix</keyword>
<dbReference type="EnsemblMetazoa" id="ACUA013123-RA">
    <property type="protein sequence ID" value="ACUA013123-PA"/>
    <property type="gene ID" value="ACUA013123"/>
</dbReference>
<keyword evidence="3" id="KW-1185">Reference proteome</keyword>
<dbReference type="EMBL" id="AXCM01004855">
    <property type="status" value="NOT_ANNOTATED_CDS"/>
    <property type="molecule type" value="Genomic_DNA"/>
</dbReference>
<accession>A0A182M9Z2</accession>
<dbReference type="AlphaFoldDB" id="A0A182M9Z2"/>
<keyword evidence="1" id="KW-0812">Transmembrane</keyword>
<evidence type="ECO:0000313" key="3">
    <source>
        <dbReference type="Proteomes" id="UP000075883"/>
    </source>
</evidence>
<reference evidence="2" key="2">
    <citation type="submission" date="2020-05" db="UniProtKB">
        <authorList>
            <consortium name="EnsemblMetazoa"/>
        </authorList>
    </citation>
    <scope>IDENTIFICATION</scope>
    <source>
        <strain evidence="2">A-37</strain>
    </source>
</reference>
<sequence length="106" mass="11695">MWMKICSQLLQVQKQNQLAQPFPPGTTRVIPVAFVIILFLLITIWVVDIGQHAVRAHLCIRKQGSDASTADTVDCDSGYTHAIVKSDPGLKSRYDKGVSIVIFDGL</sequence>
<keyword evidence="1" id="KW-0472">Membrane</keyword>
<dbReference type="VEuPathDB" id="VectorBase:ACUA013123"/>
<evidence type="ECO:0000256" key="1">
    <source>
        <dbReference type="SAM" id="Phobius"/>
    </source>
</evidence>
<protein>
    <submittedName>
        <fullName evidence="2">Uncharacterized protein</fullName>
    </submittedName>
</protein>
<dbReference type="Proteomes" id="UP000075883">
    <property type="component" value="Unassembled WGS sequence"/>
</dbReference>
<reference evidence="3" key="1">
    <citation type="submission" date="2013-09" db="EMBL/GenBank/DDBJ databases">
        <title>The Genome Sequence of Anopheles culicifacies species A.</title>
        <authorList>
            <consortium name="The Broad Institute Genomics Platform"/>
            <person name="Neafsey D.E."/>
            <person name="Besansky N."/>
            <person name="Howell P."/>
            <person name="Walton C."/>
            <person name="Young S.K."/>
            <person name="Zeng Q."/>
            <person name="Gargeya S."/>
            <person name="Fitzgerald M."/>
            <person name="Haas B."/>
            <person name="Abouelleil A."/>
            <person name="Allen A.W."/>
            <person name="Alvarado L."/>
            <person name="Arachchi H.M."/>
            <person name="Berlin A.M."/>
            <person name="Chapman S.B."/>
            <person name="Gainer-Dewar J."/>
            <person name="Goldberg J."/>
            <person name="Griggs A."/>
            <person name="Gujja S."/>
            <person name="Hansen M."/>
            <person name="Howarth C."/>
            <person name="Imamovic A."/>
            <person name="Ireland A."/>
            <person name="Larimer J."/>
            <person name="McCowan C."/>
            <person name="Murphy C."/>
            <person name="Pearson M."/>
            <person name="Poon T.W."/>
            <person name="Priest M."/>
            <person name="Roberts A."/>
            <person name="Saif S."/>
            <person name="Shea T."/>
            <person name="Sisk P."/>
            <person name="Sykes S."/>
            <person name="Wortman J."/>
            <person name="Nusbaum C."/>
            <person name="Birren B."/>
        </authorList>
    </citation>
    <scope>NUCLEOTIDE SEQUENCE [LARGE SCALE GENOMIC DNA]</scope>
    <source>
        <strain evidence="3">A-37</strain>
    </source>
</reference>
<proteinExistence type="predicted"/>
<name>A0A182M9Z2_9DIPT</name>